<dbReference type="Gene3D" id="3.30.70.360">
    <property type="match status" value="1"/>
</dbReference>
<comment type="catalytic activity">
    <reaction evidence="13">
        <text>N-octadecanoyl-L-phenylalanine + H2O = octadecanoate + L-phenylalanine</text>
        <dbReference type="Rhea" id="RHEA:64128"/>
        <dbReference type="ChEBI" id="CHEBI:15377"/>
        <dbReference type="ChEBI" id="CHEBI:25629"/>
        <dbReference type="ChEBI" id="CHEBI:58095"/>
        <dbReference type="ChEBI" id="CHEBI:149700"/>
    </reaction>
    <physiologicalReaction direction="left-to-right" evidence="13">
        <dbReference type="Rhea" id="RHEA:64129"/>
    </physiologicalReaction>
</comment>
<gene>
    <name evidence="35" type="primary">PM20D1</name>
</gene>
<evidence type="ECO:0000256" key="10">
    <source>
        <dbReference type="ARBA" id="ARBA00046147"/>
    </source>
</evidence>
<dbReference type="CTD" id="148811"/>
<evidence type="ECO:0000256" key="24">
    <source>
        <dbReference type="ARBA" id="ARBA00048827"/>
    </source>
</evidence>
<dbReference type="RefSeq" id="XP_028925763.1">
    <property type="nucleotide sequence ID" value="XM_029069930.1"/>
</dbReference>
<evidence type="ECO:0000256" key="8">
    <source>
        <dbReference type="ARBA" id="ARBA00034698"/>
    </source>
</evidence>
<feature type="binding site" evidence="32">
    <location>
        <position position="131"/>
    </location>
    <ligand>
        <name>Zn(2+)</name>
        <dbReference type="ChEBI" id="CHEBI:29105"/>
        <label>1</label>
    </ligand>
</feature>
<comment type="catalytic activity">
    <reaction evidence="26">
        <text>L-phenylalanine + (9Z)-octadecenoate = N-(9Z-octadecenoyl)-L-phenylalanine + H2O</text>
        <dbReference type="Rhea" id="RHEA:51300"/>
        <dbReference type="ChEBI" id="CHEBI:15377"/>
        <dbReference type="ChEBI" id="CHEBI:30823"/>
        <dbReference type="ChEBI" id="CHEBI:58095"/>
        <dbReference type="ChEBI" id="CHEBI:134020"/>
    </reaction>
    <physiologicalReaction direction="left-to-right" evidence="26">
        <dbReference type="Rhea" id="RHEA:51301"/>
    </physiologicalReaction>
    <physiologicalReaction direction="right-to-left" evidence="26">
        <dbReference type="Rhea" id="RHEA:51302"/>
    </physiologicalReaction>
</comment>
<dbReference type="PIRSF" id="PIRSF036696">
    <property type="entry name" value="ACY-1"/>
    <property type="match status" value="1"/>
</dbReference>
<dbReference type="AlphaFoldDB" id="F6ZI18"/>
<dbReference type="InterPro" id="IPR047177">
    <property type="entry name" value="Pept_M20A"/>
</dbReference>
<comment type="catalytic activity">
    <reaction evidence="14">
        <text>N-(9Z-octadecenoyl)-L-tyrosine + H2O = L-tyrosine + (9Z)-octadecenoate</text>
        <dbReference type="Rhea" id="RHEA:64184"/>
        <dbReference type="ChEBI" id="CHEBI:15377"/>
        <dbReference type="ChEBI" id="CHEBI:30823"/>
        <dbReference type="ChEBI" id="CHEBI:58315"/>
        <dbReference type="ChEBI" id="CHEBI:149734"/>
    </reaction>
    <physiologicalReaction direction="left-to-right" evidence="14">
        <dbReference type="Rhea" id="RHEA:64185"/>
    </physiologicalReaction>
</comment>
<reference evidence="35" key="2">
    <citation type="submission" date="2025-08" db="UniProtKB">
        <authorList>
            <consortium name="Ensembl"/>
        </authorList>
    </citation>
    <scope>IDENTIFICATION</scope>
    <source>
        <strain evidence="35">Glennie</strain>
    </source>
</reference>
<keyword evidence="33" id="KW-0732">Signal</keyword>
<dbReference type="eggNOG" id="KOG2275">
    <property type="taxonomic scope" value="Eukaryota"/>
</dbReference>
<comment type="similarity">
    <text evidence="2">Belongs to the peptidase M20A family.</text>
</comment>
<comment type="catalytic activity">
    <reaction evidence="23">
        <text>N-(9Z-octadecenoyl)-L-tryptophan + H2O = L-tryptophan + (9Z)-octadecenoate</text>
        <dbReference type="Rhea" id="RHEA:64176"/>
        <dbReference type="ChEBI" id="CHEBI:15377"/>
        <dbReference type="ChEBI" id="CHEBI:30823"/>
        <dbReference type="ChEBI" id="CHEBI:57912"/>
        <dbReference type="ChEBI" id="CHEBI:149733"/>
    </reaction>
    <physiologicalReaction direction="left-to-right" evidence="23">
        <dbReference type="Rhea" id="RHEA:64177"/>
    </physiologicalReaction>
</comment>
<feature type="binding site" evidence="32">
    <location>
        <position position="163"/>
    </location>
    <ligand>
        <name>Zn(2+)</name>
        <dbReference type="ChEBI" id="CHEBI:29105"/>
        <label>1</label>
    </ligand>
</feature>
<dbReference type="InterPro" id="IPR011650">
    <property type="entry name" value="Peptidase_M20_dimer"/>
</dbReference>
<dbReference type="Gene3D" id="3.40.630.10">
    <property type="entry name" value="Zn peptidases"/>
    <property type="match status" value="1"/>
</dbReference>
<evidence type="ECO:0000256" key="12">
    <source>
        <dbReference type="ARBA" id="ARBA00047567"/>
    </source>
</evidence>
<evidence type="ECO:0000313" key="36">
    <source>
        <dbReference type="Proteomes" id="UP000002279"/>
    </source>
</evidence>
<protein>
    <recommendedName>
        <fullName evidence="29">N-fatty-acyl-amino acid synthase/hydrolase PM20D1</fullName>
        <ecNumber evidence="9">3.5.1.114</ecNumber>
        <ecNumber evidence="3">3.5.1.14</ecNumber>
    </recommendedName>
    <alternativeName>
        <fullName evidence="30">Peptidase M20 domain-containing protein 1</fullName>
    </alternativeName>
</protein>
<comment type="catalytic activity">
    <reaction evidence="15">
        <text>(5Z,8Z,11Z,14Z)-eicosatetraenoate + L-phenylalanine = N-(5Z,8Z,11Z,14Z-eicosatetraenoyl)-L-phenylalanine + H2O</text>
        <dbReference type="Rhea" id="RHEA:51312"/>
        <dbReference type="ChEBI" id="CHEBI:15377"/>
        <dbReference type="ChEBI" id="CHEBI:32395"/>
        <dbReference type="ChEBI" id="CHEBI:58095"/>
        <dbReference type="ChEBI" id="CHEBI:134022"/>
    </reaction>
    <physiologicalReaction direction="left-to-right" evidence="15">
        <dbReference type="Rhea" id="RHEA:51313"/>
    </physiologicalReaction>
    <physiologicalReaction direction="right-to-left" evidence="15">
        <dbReference type="Rhea" id="RHEA:51314"/>
    </physiologicalReaction>
</comment>
<feature type="chain" id="PRO_5027678178" description="N-fatty-acyl-amino acid synthase/hydrolase PM20D1" evidence="33">
    <location>
        <begin position="28"/>
        <end position="492"/>
    </location>
</feature>
<keyword evidence="6" id="KW-0378">Hydrolase</keyword>
<evidence type="ECO:0000256" key="6">
    <source>
        <dbReference type="ARBA" id="ARBA00022801"/>
    </source>
</evidence>
<reference evidence="35" key="3">
    <citation type="submission" date="2025-09" db="UniProtKB">
        <authorList>
            <consortium name="Ensembl"/>
        </authorList>
    </citation>
    <scope>IDENTIFICATION</scope>
    <source>
        <strain evidence="35">Glennie</strain>
    </source>
</reference>
<evidence type="ECO:0000256" key="31">
    <source>
        <dbReference type="PIRSR" id="PIRSR036696-1"/>
    </source>
</evidence>
<evidence type="ECO:0000256" key="9">
    <source>
        <dbReference type="ARBA" id="ARBA00034807"/>
    </source>
</evidence>
<evidence type="ECO:0000259" key="34">
    <source>
        <dbReference type="Pfam" id="PF07687"/>
    </source>
</evidence>
<accession>F6ZI18</accession>
<evidence type="ECO:0000256" key="27">
    <source>
        <dbReference type="ARBA" id="ARBA00049100"/>
    </source>
</evidence>
<dbReference type="Pfam" id="PF01546">
    <property type="entry name" value="Peptidase_M20"/>
    <property type="match status" value="1"/>
</dbReference>
<evidence type="ECO:0000256" key="5">
    <source>
        <dbReference type="ARBA" id="ARBA00022723"/>
    </source>
</evidence>
<dbReference type="PANTHER" id="PTHR45962">
    <property type="entry name" value="N-FATTY-ACYL-AMINO ACID SYNTHASE/HYDROLASE PM20D1"/>
    <property type="match status" value="1"/>
</dbReference>
<comment type="catalytic activity">
    <reaction evidence="28">
        <text>N-(9Z-octadecenoyl)-L-lysine + H2O = L-lysine + (9Z)-octadecenoate</text>
        <dbReference type="Rhea" id="RHEA:64192"/>
        <dbReference type="ChEBI" id="CHEBI:15377"/>
        <dbReference type="ChEBI" id="CHEBI:30823"/>
        <dbReference type="ChEBI" id="CHEBI:32551"/>
        <dbReference type="ChEBI" id="CHEBI:149731"/>
    </reaction>
    <physiologicalReaction direction="left-to-right" evidence="28">
        <dbReference type="Rhea" id="RHEA:64193"/>
    </physiologicalReaction>
</comment>
<feature type="signal peptide" evidence="33">
    <location>
        <begin position="1"/>
        <end position="27"/>
    </location>
</feature>
<comment type="catalytic activity">
    <reaction evidence="21">
        <text>N-(9Z-octadecenoyl)-L-serine + H2O = L-serine + (9Z)-octadecenoate</text>
        <dbReference type="Rhea" id="RHEA:51352"/>
        <dbReference type="ChEBI" id="CHEBI:15377"/>
        <dbReference type="ChEBI" id="CHEBI:30823"/>
        <dbReference type="ChEBI" id="CHEBI:33384"/>
        <dbReference type="ChEBI" id="CHEBI:134031"/>
    </reaction>
    <physiologicalReaction direction="left-to-right" evidence="21">
        <dbReference type="Rhea" id="RHEA:51353"/>
    </physiologicalReaction>
</comment>
<comment type="catalytic activity">
    <reaction evidence="22">
        <text>N-(9Z-octadecenoyl)-L-glutamine + H2O = L-glutamine + (9Z)-octadecenoate</text>
        <dbReference type="Rhea" id="RHEA:51356"/>
        <dbReference type="ChEBI" id="CHEBI:15377"/>
        <dbReference type="ChEBI" id="CHEBI:30823"/>
        <dbReference type="ChEBI" id="CHEBI:58359"/>
        <dbReference type="ChEBI" id="CHEBI:134033"/>
    </reaction>
    <physiologicalReaction direction="left-to-right" evidence="22">
        <dbReference type="Rhea" id="RHEA:51357"/>
    </physiologicalReaction>
</comment>
<dbReference type="GO" id="GO:0006629">
    <property type="term" value="P:lipid metabolic process"/>
    <property type="evidence" value="ECO:0000318"/>
    <property type="project" value="GO_Central"/>
</dbReference>
<dbReference type="InterPro" id="IPR036264">
    <property type="entry name" value="Bact_exopeptidase_dim_dom"/>
</dbReference>
<evidence type="ECO:0000256" key="23">
    <source>
        <dbReference type="ARBA" id="ARBA00048822"/>
    </source>
</evidence>
<dbReference type="SUPFAM" id="SSF55031">
    <property type="entry name" value="Bacterial exopeptidase dimerisation domain"/>
    <property type="match status" value="1"/>
</dbReference>
<evidence type="ECO:0000256" key="30">
    <source>
        <dbReference type="ARBA" id="ARBA00079007"/>
    </source>
</evidence>
<keyword evidence="5 32" id="KW-0479">Metal-binding</keyword>
<feature type="domain" description="Peptidase M20 dimerisation" evidence="34">
    <location>
        <begin position="247"/>
        <end position="391"/>
    </location>
</feature>
<organism evidence="35 36">
    <name type="scientific">Ornithorhynchus anatinus</name>
    <name type="common">Duckbill platypus</name>
    <dbReference type="NCBI Taxonomy" id="9258"/>
    <lineage>
        <taxon>Eukaryota</taxon>
        <taxon>Metazoa</taxon>
        <taxon>Chordata</taxon>
        <taxon>Craniata</taxon>
        <taxon>Vertebrata</taxon>
        <taxon>Euteleostomi</taxon>
        <taxon>Mammalia</taxon>
        <taxon>Monotremata</taxon>
        <taxon>Ornithorhynchidae</taxon>
        <taxon>Ornithorhynchus</taxon>
    </lineage>
</organism>
<dbReference type="Bgee" id="ENSOANG00000002953">
    <property type="expression patterns" value="Expressed in liver and 7 other cell types or tissues"/>
</dbReference>
<dbReference type="SUPFAM" id="SSF53187">
    <property type="entry name" value="Zn-dependent exopeptidases"/>
    <property type="match status" value="1"/>
</dbReference>
<feature type="binding site" evidence="32">
    <location>
        <position position="471"/>
    </location>
    <ligand>
        <name>Zn(2+)</name>
        <dbReference type="ChEBI" id="CHEBI:29105"/>
        <label>2</label>
    </ligand>
</feature>
<dbReference type="GO" id="GO:0043605">
    <property type="term" value="P:amide catabolic process"/>
    <property type="evidence" value="ECO:0000318"/>
    <property type="project" value="GO_Central"/>
</dbReference>
<dbReference type="GO" id="GO:0016811">
    <property type="term" value="F:hydrolase activity, acting on carbon-nitrogen (but not peptide) bonds, in linear amides"/>
    <property type="evidence" value="ECO:0000318"/>
    <property type="project" value="GO_Central"/>
</dbReference>
<comment type="pathway">
    <text evidence="1">Lipid metabolism; fatty acid metabolism.</text>
</comment>
<dbReference type="FunFam" id="3.40.630.10:FF:000027">
    <property type="entry name" value="N-fatty-acyl-amino acid synthase/hydrolase PM20D1"/>
    <property type="match status" value="1"/>
</dbReference>
<dbReference type="CDD" id="cd05674">
    <property type="entry name" value="M20_yscS"/>
    <property type="match status" value="1"/>
</dbReference>
<dbReference type="EC" id="3.5.1.14" evidence="3"/>
<dbReference type="InParanoid" id="F6ZI18"/>
<dbReference type="GO" id="GO:0006520">
    <property type="term" value="P:amino acid metabolic process"/>
    <property type="evidence" value="ECO:0000318"/>
    <property type="project" value="GO_Central"/>
</dbReference>
<keyword evidence="4" id="KW-0645">Protease</keyword>
<evidence type="ECO:0000256" key="25">
    <source>
        <dbReference type="ARBA" id="ARBA00048840"/>
    </source>
</evidence>
<evidence type="ECO:0000256" key="29">
    <source>
        <dbReference type="ARBA" id="ARBA00069960"/>
    </source>
</evidence>
<dbReference type="PANTHER" id="PTHR45962:SF1">
    <property type="entry name" value="N-FATTY-ACYL-AMINO ACID SYNTHASE_HYDROLASE PM20D1"/>
    <property type="match status" value="1"/>
</dbReference>
<dbReference type="STRING" id="9258.ENSOANP00000004689"/>
<dbReference type="GeneTree" id="ENSGT00940000156659"/>
<dbReference type="InterPro" id="IPR002933">
    <property type="entry name" value="Peptidase_M20"/>
</dbReference>
<feature type="binding site" evidence="32">
    <location>
        <position position="198"/>
    </location>
    <ligand>
        <name>Zn(2+)</name>
        <dbReference type="ChEBI" id="CHEBI:29105"/>
        <label>2</label>
    </ligand>
</feature>
<evidence type="ECO:0000256" key="4">
    <source>
        <dbReference type="ARBA" id="ARBA00022670"/>
    </source>
</evidence>
<feature type="binding site" evidence="32">
    <location>
        <position position="225"/>
    </location>
    <ligand>
        <name>Zn(2+)</name>
        <dbReference type="ChEBI" id="CHEBI:29105"/>
        <label>1</label>
    </ligand>
</feature>
<dbReference type="Ensembl" id="ENSOANT00000004690.3">
    <property type="protein sequence ID" value="ENSOANP00000004689.2"/>
    <property type="gene ID" value="ENSOANG00000002953.3"/>
</dbReference>
<comment type="pathway">
    <text evidence="8">Amino-acid metabolism.</text>
</comment>
<dbReference type="GO" id="GO:0097009">
    <property type="term" value="P:energy homeostasis"/>
    <property type="evidence" value="ECO:0007669"/>
    <property type="project" value="Ensembl"/>
</dbReference>
<dbReference type="GO" id="GO:0046872">
    <property type="term" value="F:metal ion binding"/>
    <property type="evidence" value="ECO:0007669"/>
    <property type="project" value="UniProtKB-KW"/>
</dbReference>
<comment type="catalytic activity">
    <reaction evidence="12">
        <text>N-(4Z,7Z,10Z,13Z,16Z,19Z-docosahexaenoyl)-L-phenylalanine + H2O = (4Z,7Z,10Z,13Z,16Z,19Z)-docosahexaenoate + L-phenylalanine</text>
        <dbReference type="Rhea" id="RHEA:64132"/>
        <dbReference type="ChEBI" id="CHEBI:15377"/>
        <dbReference type="ChEBI" id="CHEBI:58095"/>
        <dbReference type="ChEBI" id="CHEBI:77016"/>
        <dbReference type="ChEBI" id="CHEBI:149701"/>
    </reaction>
    <physiologicalReaction direction="left-to-right" evidence="12">
        <dbReference type="Rhea" id="RHEA:64133"/>
    </physiologicalReaction>
</comment>
<evidence type="ECO:0000256" key="18">
    <source>
        <dbReference type="ARBA" id="ARBA00048380"/>
    </source>
</evidence>
<dbReference type="GO" id="GO:0008233">
    <property type="term" value="F:peptidase activity"/>
    <property type="evidence" value="ECO:0007669"/>
    <property type="project" value="UniProtKB-KW"/>
</dbReference>
<dbReference type="MEROPS" id="M20.011"/>
<evidence type="ECO:0000256" key="2">
    <source>
        <dbReference type="ARBA" id="ARBA00006247"/>
    </source>
</evidence>
<comment type="catalytic activity">
    <reaction evidence="20">
        <text>an N-acyl-L-amino acid + H2O = an L-alpha-amino acid + a carboxylate</text>
        <dbReference type="Rhea" id="RHEA:15565"/>
        <dbReference type="ChEBI" id="CHEBI:15377"/>
        <dbReference type="ChEBI" id="CHEBI:29067"/>
        <dbReference type="ChEBI" id="CHEBI:59869"/>
        <dbReference type="ChEBI" id="CHEBI:59874"/>
        <dbReference type="EC" id="3.5.1.14"/>
    </reaction>
    <physiologicalReaction direction="left-to-right" evidence="20">
        <dbReference type="Rhea" id="RHEA:15566"/>
    </physiologicalReaction>
    <physiologicalReaction direction="right-to-left" evidence="20">
        <dbReference type="Rhea" id="RHEA:15567"/>
    </physiologicalReaction>
</comment>
<comment type="function">
    <text evidence="10">Secreted enzyme that regulates the endogenous N-fatty acyl amino acid (NAAs) tissue and circulating levels by functioning as a bidirectional NAA synthase/hydrolase. It condenses free fatty acids and free amino acids to generate NAAs and bidirectionally catalyzes the reverse hydrolysis reaction. Some of these NAAs stimulate oxidative metabolism via mitochondrial uncoupling, increasing energy expenditure in a UPC1-independent manner. Thereby, this secreted protein may indirectly regulate whole body energy expenditure. PM20D1 circulates in tight association with both low- and high-density (LDL and HDL,respectively) lipoprotein particles.</text>
</comment>
<evidence type="ECO:0000256" key="22">
    <source>
        <dbReference type="ARBA" id="ARBA00048729"/>
    </source>
</evidence>
<evidence type="ECO:0000256" key="26">
    <source>
        <dbReference type="ARBA" id="ARBA00048879"/>
    </source>
</evidence>
<dbReference type="GO" id="GO:1990845">
    <property type="term" value="P:adaptive thermogenesis"/>
    <property type="evidence" value="ECO:0007669"/>
    <property type="project" value="Ensembl"/>
</dbReference>
<evidence type="ECO:0000256" key="11">
    <source>
        <dbReference type="ARBA" id="ARBA00047450"/>
    </source>
</evidence>
<dbReference type="EC" id="3.5.1.114" evidence="9"/>
<comment type="catalytic activity">
    <reaction evidence="24">
        <text>N-(9Z-octadecenoyl)-L-leucine + H2O = L-leucine + (9Z)-octadecenoate</text>
        <dbReference type="Rhea" id="RHEA:51360"/>
        <dbReference type="ChEBI" id="CHEBI:15377"/>
        <dbReference type="ChEBI" id="CHEBI:30823"/>
        <dbReference type="ChEBI" id="CHEBI:57427"/>
        <dbReference type="ChEBI" id="CHEBI:134035"/>
    </reaction>
    <physiologicalReaction direction="left-to-right" evidence="24">
        <dbReference type="Rhea" id="RHEA:51361"/>
    </physiologicalReaction>
    <physiologicalReaction direction="right-to-left" evidence="24">
        <dbReference type="Rhea" id="RHEA:51362"/>
    </physiologicalReaction>
</comment>
<feature type="active site" evidence="31">
    <location>
        <position position="133"/>
    </location>
</feature>
<evidence type="ECO:0000256" key="3">
    <source>
        <dbReference type="ARBA" id="ARBA00011913"/>
    </source>
</evidence>
<evidence type="ECO:0000256" key="1">
    <source>
        <dbReference type="ARBA" id="ARBA00004872"/>
    </source>
</evidence>
<evidence type="ECO:0000256" key="21">
    <source>
        <dbReference type="ARBA" id="ARBA00048597"/>
    </source>
</evidence>
<evidence type="ECO:0000256" key="28">
    <source>
        <dbReference type="ARBA" id="ARBA00049457"/>
    </source>
</evidence>
<dbReference type="GO" id="GO:0043604">
    <property type="term" value="P:amide biosynthetic process"/>
    <property type="evidence" value="ECO:0000318"/>
    <property type="project" value="GO_Central"/>
</dbReference>
<evidence type="ECO:0000256" key="13">
    <source>
        <dbReference type="ARBA" id="ARBA00047723"/>
    </source>
</evidence>
<comment type="catalytic activity">
    <reaction evidence="18">
        <text>N-(9Z-octadecenoyl)-L-asparagine + H2O = L-asparagine + (9Z)-octadecenoate</text>
        <dbReference type="Rhea" id="RHEA:64136"/>
        <dbReference type="ChEBI" id="CHEBI:15377"/>
        <dbReference type="ChEBI" id="CHEBI:30823"/>
        <dbReference type="ChEBI" id="CHEBI:58048"/>
        <dbReference type="ChEBI" id="CHEBI:149730"/>
    </reaction>
    <physiologicalReaction direction="left-to-right" evidence="18">
        <dbReference type="Rhea" id="RHEA:64137"/>
    </physiologicalReaction>
</comment>
<evidence type="ECO:0000256" key="33">
    <source>
        <dbReference type="SAM" id="SignalP"/>
    </source>
</evidence>
<keyword evidence="36" id="KW-1185">Reference proteome</keyword>
<dbReference type="GO" id="GO:0004046">
    <property type="term" value="F:aminoacylase activity"/>
    <property type="evidence" value="ECO:0007669"/>
    <property type="project" value="UniProtKB-EC"/>
</dbReference>
<comment type="catalytic activity">
    <reaction evidence="19">
        <text>N-(5Z,8Z,11Z,14Z)-eicosatetraenoyl-glycine + H2O = (5Z,8Z,11Z,14Z)-eicosatetraenoate + glycine</text>
        <dbReference type="Rhea" id="RHEA:64108"/>
        <dbReference type="ChEBI" id="CHEBI:15377"/>
        <dbReference type="ChEBI" id="CHEBI:32395"/>
        <dbReference type="ChEBI" id="CHEBI:57305"/>
        <dbReference type="ChEBI" id="CHEBI:59002"/>
    </reaction>
    <physiologicalReaction direction="left-to-right" evidence="19">
        <dbReference type="Rhea" id="RHEA:64109"/>
    </physiologicalReaction>
    <physiologicalReaction direction="right-to-left" evidence="19">
        <dbReference type="Rhea" id="RHEA:64110"/>
    </physiologicalReaction>
</comment>
<dbReference type="GeneID" id="100086334"/>
<dbReference type="Pfam" id="PF07687">
    <property type="entry name" value="M20_dimer"/>
    <property type="match status" value="1"/>
</dbReference>
<evidence type="ECO:0000256" key="19">
    <source>
        <dbReference type="ARBA" id="ARBA00048402"/>
    </source>
</evidence>
<evidence type="ECO:0000256" key="17">
    <source>
        <dbReference type="ARBA" id="ARBA00048145"/>
    </source>
</evidence>
<dbReference type="GO" id="GO:0005615">
    <property type="term" value="C:extracellular space"/>
    <property type="evidence" value="ECO:0007669"/>
    <property type="project" value="Ensembl"/>
</dbReference>
<feature type="active site" description="Proton acceptor" evidence="31">
    <location>
        <position position="197"/>
    </location>
</feature>
<dbReference type="Gene3D" id="1.10.150.900">
    <property type="match status" value="1"/>
</dbReference>
<dbReference type="FunCoup" id="F6ZI18">
    <property type="interactions" value="53"/>
</dbReference>
<dbReference type="OMA" id="DWTHHPF"/>
<evidence type="ECO:0000256" key="32">
    <source>
        <dbReference type="PIRSR" id="PIRSR036696-2"/>
    </source>
</evidence>
<dbReference type="HOGENOM" id="CLU_057703_0_0_1"/>
<keyword evidence="7 32" id="KW-0862">Zinc</keyword>
<comment type="catalytic activity">
    <reaction evidence="27">
        <text>N-(5Z,8Z,11Z,14Z-eicosatetraenoyl)-L-serine + H2O = (5Z,8Z,11Z,14Z)-eicosatetraenoate + L-serine</text>
        <dbReference type="Rhea" id="RHEA:64116"/>
        <dbReference type="ChEBI" id="CHEBI:15377"/>
        <dbReference type="ChEBI" id="CHEBI:32395"/>
        <dbReference type="ChEBI" id="CHEBI:33384"/>
        <dbReference type="ChEBI" id="CHEBI:149697"/>
    </reaction>
    <physiologicalReaction direction="left-to-right" evidence="27">
        <dbReference type="Rhea" id="RHEA:64117"/>
    </physiologicalReaction>
    <physiologicalReaction direction="right-to-left" evidence="27">
        <dbReference type="Rhea" id="RHEA:64118"/>
    </physiologicalReaction>
</comment>
<proteinExistence type="inferred from homology"/>
<evidence type="ECO:0000256" key="14">
    <source>
        <dbReference type="ARBA" id="ARBA00047866"/>
    </source>
</evidence>
<evidence type="ECO:0000313" key="35">
    <source>
        <dbReference type="Ensembl" id="ENSOANP00000004689.2"/>
    </source>
</evidence>
<feature type="binding site" evidence="32">
    <location>
        <position position="163"/>
    </location>
    <ligand>
        <name>Zn(2+)</name>
        <dbReference type="ChEBI" id="CHEBI:29105"/>
        <label>2</label>
    </ligand>
</feature>
<comment type="catalytic activity">
    <reaction evidence="11">
        <text>(9Z)-octadecenoate + glycine = N-(9Z-octadecenoyl)glycine + H2O</text>
        <dbReference type="Rhea" id="RHEA:51316"/>
        <dbReference type="ChEBI" id="CHEBI:15377"/>
        <dbReference type="ChEBI" id="CHEBI:30823"/>
        <dbReference type="ChEBI" id="CHEBI:57305"/>
        <dbReference type="ChEBI" id="CHEBI:133992"/>
    </reaction>
    <physiologicalReaction direction="right-to-left" evidence="11">
        <dbReference type="Rhea" id="RHEA:51318"/>
    </physiologicalReaction>
</comment>
<name>F6ZI18_ORNAN</name>
<evidence type="ECO:0000256" key="7">
    <source>
        <dbReference type="ARBA" id="ARBA00022833"/>
    </source>
</evidence>
<sequence length="492" mass="54499">MAGRGPLSCLSVLLGALLSVLLLRTATFPGPPEPRGWRPAGDPNIPARLGGDQRARMETLLREALRIPTVSFGPDQLNTTALKEFSQFIRKAFPTLFSTSFIQYEVVGEYSHLFTVRGSDPRLQPYMLLAHLDVVPASDEGWDVPPFSGLERDGFIHGRGALDNKNSVMGILQALELLLEQNYVPRRSFYVSLGHDEEVSGKRGAVQISSLLQSRGVTLAFIVDEGSFILDGFIPNLQGPIAQIAVSEKGAMNLELRVDAPPGHSSAPPKESSIGILAGALSRLEQTPMPNLFGNSLVENMFEQLATQFGFPLNIVMTNLWLFKPILSRVLEWNPITNALVRTTIALTMFNAGVKVNVIPPTAQAWVNLRIHPSQNVHQVLESIQNTVADERVQIHVHNAFDPLPISPYDDQAFGYQLLRKTIRDVFPEVISIIPGICIGNTDSRHYANLTTGIYRFNPAIIKPQDFRSIHGFNERISIQQYEKQLSRGNLR</sequence>
<evidence type="ECO:0000256" key="20">
    <source>
        <dbReference type="ARBA" id="ARBA00048579"/>
    </source>
</evidence>
<comment type="catalytic activity">
    <reaction evidence="17">
        <text>N-(9Z-octadecenoyl)-L-methionine + H2O = (9Z)-octadecenoate + L-methionine</text>
        <dbReference type="Rhea" id="RHEA:64144"/>
        <dbReference type="ChEBI" id="CHEBI:15377"/>
        <dbReference type="ChEBI" id="CHEBI:30823"/>
        <dbReference type="ChEBI" id="CHEBI:57844"/>
        <dbReference type="ChEBI" id="CHEBI:149732"/>
    </reaction>
    <physiologicalReaction direction="left-to-right" evidence="17">
        <dbReference type="Rhea" id="RHEA:64145"/>
    </physiologicalReaction>
</comment>
<reference evidence="35 36" key="1">
    <citation type="journal article" date="2008" name="Nature">
        <title>Genome analysis of the platypus reveals unique signatures of evolution.</title>
        <authorList>
            <person name="Warren W.C."/>
            <person name="Hillier L.W."/>
            <person name="Marshall Graves J.A."/>
            <person name="Birney E."/>
            <person name="Ponting C.P."/>
            <person name="Grutzner F."/>
            <person name="Belov K."/>
            <person name="Miller W."/>
            <person name="Clarke L."/>
            <person name="Chinwalla A.T."/>
            <person name="Yang S.P."/>
            <person name="Heger A."/>
            <person name="Locke D.P."/>
            <person name="Miethke P."/>
            <person name="Waters P.D."/>
            <person name="Veyrunes F."/>
            <person name="Fulton L."/>
            <person name="Fulton B."/>
            <person name="Graves T."/>
            <person name="Wallis J."/>
            <person name="Puente X.S."/>
            <person name="Lopez-Otin C."/>
            <person name="Ordonez G.R."/>
            <person name="Eichler E.E."/>
            <person name="Chen L."/>
            <person name="Cheng Z."/>
            <person name="Deakin J.E."/>
            <person name="Alsop A."/>
            <person name="Thompson K."/>
            <person name="Kirby P."/>
            <person name="Papenfuss A.T."/>
            <person name="Wakefield M.J."/>
            <person name="Olender T."/>
            <person name="Lancet D."/>
            <person name="Huttley G.A."/>
            <person name="Smit A.F."/>
            <person name="Pask A."/>
            <person name="Temple-Smith P."/>
            <person name="Batzer M.A."/>
            <person name="Walker J.A."/>
            <person name="Konkel M.K."/>
            <person name="Harris R.S."/>
            <person name="Whittington C.M."/>
            <person name="Wong E.S."/>
            <person name="Gemmell N.J."/>
            <person name="Buschiazzo E."/>
            <person name="Vargas Jentzsch I.M."/>
            <person name="Merkel A."/>
            <person name="Schmitz J."/>
            <person name="Zemann A."/>
            <person name="Churakov G."/>
            <person name="Kriegs J.O."/>
            <person name="Brosius J."/>
            <person name="Murchison E.P."/>
            <person name="Sachidanandam R."/>
            <person name="Smith C."/>
            <person name="Hannon G.J."/>
            <person name="Tsend-Ayush E."/>
            <person name="McMillan D."/>
            <person name="Attenborough R."/>
            <person name="Rens W."/>
            <person name="Ferguson-Smith M."/>
            <person name="Lefevre C.M."/>
            <person name="Sharp J.A."/>
            <person name="Nicholas K.R."/>
            <person name="Ray D.A."/>
            <person name="Kube M."/>
            <person name="Reinhardt R."/>
            <person name="Pringle T.H."/>
            <person name="Taylor J."/>
            <person name="Jones R.C."/>
            <person name="Nixon B."/>
            <person name="Dacheux J.L."/>
            <person name="Niwa H."/>
            <person name="Sekita Y."/>
            <person name="Huang X."/>
            <person name="Stark A."/>
            <person name="Kheradpour P."/>
            <person name="Kellis M."/>
            <person name="Flicek P."/>
            <person name="Chen Y."/>
            <person name="Webber C."/>
            <person name="Hardison R."/>
            <person name="Nelson J."/>
            <person name="Hallsworth-Pepin K."/>
            <person name="Delehaunty K."/>
            <person name="Markovic C."/>
            <person name="Minx P."/>
            <person name="Feng Y."/>
            <person name="Kremitzki C."/>
            <person name="Mitreva M."/>
            <person name="Glasscock J."/>
            <person name="Wylie T."/>
            <person name="Wohldmann P."/>
            <person name="Thiru P."/>
            <person name="Nhan M.N."/>
            <person name="Pohl C.S."/>
            <person name="Smith S.M."/>
            <person name="Hou S."/>
            <person name="Nefedov M."/>
            <person name="de Jong P.J."/>
            <person name="Renfree M.B."/>
            <person name="Mardis E.R."/>
            <person name="Wilson R.K."/>
        </authorList>
    </citation>
    <scope>NUCLEOTIDE SEQUENCE [LARGE SCALE GENOMIC DNA]</scope>
    <source>
        <strain evidence="35 36">Glennie</strain>
    </source>
</reference>
<comment type="catalytic activity">
    <reaction evidence="25">
        <text>an N-acyl-aromatic L-alpha-amino acid + H2O = an aromatic L-alpha-amino acid + a carboxylate</text>
        <dbReference type="Rhea" id="RHEA:54184"/>
        <dbReference type="ChEBI" id="CHEBI:15377"/>
        <dbReference type="ChEBI" id="CHEBI:29067"/>
        <dbReference type="ChEBI" id="CHEBI:84824"/>
        <dbReference type="ChEBI" id="CHEBI:138093"/>
        <dbReference type="EC" id="3.5.1.114"/>
    </reaction>
    <physiologicalReaction direction="left-to-right" evidence="25">
        <dbReference type="Rhea" id="RHEA:54185"/>
    </physiologicalReaction>
    <physiologicalReaction direction="right-to-left" evidence="25">
        <dbReference type="Rhea" id="RHEA:54186"/>
    </physiologicalReaction>
</comment>
<comment type="cofactor">
    <cofactor evidence="32">
        <name>Zn(2+)</name>
        <dbReference type="ChEBI" id="CHEBI:29105"/>
    </cofactor>
    <text evidence="32">Binds 2 Zn(2+) ions per subunit.</text>
</comment>
<comment type="catalytic activity">
    <reaction evidence="16">
        <text>N-hexadecanoyl-L-phenylalanine + H2O = hexadecanoate + L-phenylalanine</text>
        <dbReference type="Rhea" id="RHEA:64124"/>
        <dbReference type="ChEBI" id="CHEBI:7896"/>
        <dbReference type="ChEBI" id="CHEBI:15377"/>
        <dbReference type="ChEBI" id="CHEBI:58095"/>
        <dbReference type="ChEBI" id="CHEBI:149699"/>
    </reaction>
    <physiologicalReaction direction="left-to-right" evidence="16">
        <dbReference type="Rhea" id="RHEA:64125"/>
    </physiologicalReaction>
</comment>
<dbReference type="FunFam" id="1.10.150.900:FF:000003">
    <property type="entry name" value="N-fatty-acyl-amino acid synthase/hydrolase PM20D1"/>
    <property type="match status" value="1"/>
</dbReference>
<evidence type="ECO:0000256" key="15">
    <source>
        <dbReference type="ARBA" id="ARBA00047874"/>
    </source>
</evidence>
<dbReference type="Proteomes" id="UP000002279">
    <property type="component" value="Chromosome 7"/>
</dbReference>
<evidence type="ECO:0000256" key="16">
    <source>
        <dbReference type="ARBA" id="ARBA00047879"/>
    </source>
</evidence>
<dbReference type="GO" id="GO:0006508">
    <property type="term" value="P:proteolysis"/>
    <property type="evidence" value="ECO:0007669"/>
    <property type="project" value="UniProtKB-KW"/>
</dbReference>